<feature type="compositionally biased region" description="Basic residues" evidence="1">
    <location>
        <begin position="299"/>
        <end position="308"/>
    </location>
</feature>
<dbReference type="EMBL" id="CP121272">
    <property type="protein sequence ID" value="WMC90933.1"/>
    <property type="molecule type" value="Genomic_DNA"/>
</dbReference>
<dbReference type="Proteomes" id="UP001231701">
    <property type="component" value="Plasmid unnamed"/>
</dbReference>
<reference evidence="2" key="1">
    <citation type="submission" date="2023-03" db="EMBL/GenBank/DDBJ databases">
        <title>Borrelidin-producing and root-colonizing Streptomyces rochei is a potent biopesticide for soil-borne oomycete-caused plant diseases.</title>
        <authorList>
            <person name="Zhou D."/>
            <person name="Wang X."/>
            <person name="Navarro-Munoz J.C."/>
            <person name="Li W."/>
            <person name="Li J."/>
            <person name="Jiu M."/>
            <person name="Deng S."/>
            <person name="Ye Y."/>
            <person name="Daly P."/>
            <person name="Wei L."/>
        </authorList>
    </citation>
    <scope>NUCLEOTIDE SEQUENCE</scope>
    <source>
        <strain evidence="2">JK1</strain>
        <plasmid evidence="2">unnamed</plasmid>
    </source>
</reference>
<protein>
    <submittedName>
        <fullName evidence="2">Uncharacterized protein</fullName>
    </submittedName>
</protein>
<evidence type="ECO:0000313" key="3">
    <source>
        <dbReference type="Proteomes" id="UP001231701"/>
    </source>
</evidence>
<geneLocation type="plasmid" evidence="2 3">
    <name>unnamed</name>
</geneLocation>
<dbReference type="RefSeq" id="WP_306693629.1">
    <property type="nucleotide sequence ID" value="NZ_CP121272.1"/>
</dbReference>
<dbReference type="GeneID" id="90947437"/>
<evidence type="ECO:0000313" key="2">
    <source>
        <dbReference type="EMBL" id="WMC90933.1"/>
    </source>
</evidence>
<sequence length="351" mass="37838">MDVEAVRAALRGPAAAFWAAERLNEALGELLPFGRPRVTAAAVGHLVRAGHLAYLGGDADHPDVHPDQVEALARRRDLPALLDRHVPLGPDQAAVRLGVRRVDFDRIVDLGWITPTGAVDIDYKRQGGVTRVPLYSAQDVALLPVIRPEVDWRELRTVAPGRRSPLSALAPTAEGRDTVLMAGIGRIAGVGRAAVANWRRRHPDFPALHGWRADLWAETRDFSLLQESGAGTHHRWRPTPTASSWRRVSATFSWSLMRNGCAKSMTARAMHSAVSGPACPPPDPQRGHEDAARGPPGRRCPRTARRPPGRGSAVTGTTMRSVTSTSSSGIRGSASANSRAASMSSAWTARR</sequence>
<proteinExistence type="predicted"/>
<gene>
    <name evidence="2" type="ORF">P7W03_35400</name>
</gene>
<dbReference type="AlphaFoldDB" id="A0AAX3ZXB7"/>
<keyword evidence="2" id="KW-0614">Plasmid</keyword>
<evidence type="ECO:0000256" key="1">
    <source>
        <dbReference type="SAM" id="MobiDB-lite"/>
    </source>
</evidence>
<organism evidence="2 3">
    <name type="scientific">Streptomyces rochei</name>
    <name type="common">Streptomyces parvullus</name>
    <dbReference type="NCBI Taxonomy" id="1928"/>
    <lineage>
        <taxon>Bacteria</taxon>
        <taxon>Bacillati</taxon>
        <taxon>Actinomycetota</taxon>
        <taxon>Actinomycetes</taxon>
        <taxon>Kitasatosporales</taxon>
        <taxon>Streptomycetaceae</taxon>
        <taxon>Streptomyces</taxon>
        <taxon>Streptomyces rochei group</taxon>
    </lineage>
</organism>
<feature type="region of interest" description="Disordered" evidence="1">
    <location>
        <begin position="273"/>
        <end position="351"/>
    </location>
</feature>
<name>A0AAX3ZXB7_STRRO</name>
<accession>A0AAX3ZXB7</accession>
<feature type="compositionally biased region" description="Low complexity" evidence="1">
    <location>
        <begin position="309"/>
        <end position="351"/>
    </location>
</feature>